<evidence type="ECO:0000313" key="2">
    <source>
        <dbReference type="Proteomes" id="UP001164929"/>
    </source>
</evidence>
<keyword evidence="2" id="KW-1185">Reference proteome</keyword>
<organism evidence="1 2">
    <name type="scientific">Populus alba x Populus x berolinensis</name>
    <dbReference type="NCBI Taxonomy" id="444605"/>
    <lineage>
        <taxon>Eukaryota</taxon>
        <taxon>Viridiplantae</taxon>
        <taxon>Streptophyta</taxon>
        <taxon>Embryophyta</taxon>
        <taxon>Tracheophyta</taxon>
        <taxon>Spermatophyta</taxon>
        <taxon>Magnoliopsida</taxon>
        <taxon>eudicotyledons</taxon>
        <taxon>Gunneridae</taxon>
        <taxon>Pentapetalae</taxon>
        <taxon>rosids</taxon>
        <taxon>fabids</taxon>
        <taxon>Malpighiales</taxon>
        <taxon>Salicaceae</taxon>
        <taxon>Saliceae</taxon>
        <taxon>Populus</taxon>
    </lineage>
</organism>
<dbReference type="AlphaFoldDB" id="A0AAD6MFN6"/>
<dbReference type="EMBL" id="JAQIZT010000009">
    <property type="protein sequence ID" value="KAJ6984477.1"/>
    <property type="molecule type" value="Genomic_DNA"/>
</dbReference>
<evidence type="ECO:0000313" key="1">
    <source>
        <dbReference type="EMBL" id="KAJ6984477.1"/>
    </source>
</evidence>
<comment type="caution">
    <text evidence="1">The sequence shown here is derived from an EMBL/GenBank/DDBJ whole genome shotgun (WGS) entry which is preliminary data.</text>
</comment>
<sequence>MAPSSIFHIEQVFMYIFTSSILHKISPDDIGIVKTCSLDASLLIGTRPILAPYSVAPEIATSKMIDVIVETRLCRHRTSSYTSVTDMTNVVAIQNPISLPSKPAVGKFNSIEASRSFDVKGRGLCPATCGFDNGNPNDLKQN</sequence>
<dbReference type="Proteomes" id="UP001164929">
    <property type="component" value="Chromosome 9"/>
</dbReference>
<accession>A0AAD6MFN6</accession>
<protein>
    <submittedName>
        <fullName evidence="1">Uncharacterized protein</fullName>
    </submittedName>
</protein>
<proteinExistence type="predicted"/>
<gene>
    <name evidence="1" type="ORF">NC653_022678</name>
</gene>
<reference evidence="1" key="1">
    <citation type="journal article" date="2023" name="Mol. Ecol. Resour.">
        <title>Chromosome-level genome assembly of a triploid poplar Populus alba 'Berolinensis'.</title>
        <authorList>
            <person name="Chen S."/>
            <person name="Yu Y."/>
            <person name="Wang X."/>
            <person name="Wang S."/>
            <person name="Zhang T."/>
            <person name="Zhou Y."/>
            <person name="He R."/>
            <person name="Meng N."/>
            <person name="Wang Y."/>
            <person name="Liu W."/>
            <person name="Liu Z."/>
            <person name="Liu J."/>
            <person name="Guo Q."/>
            <person name="Huang H."/>
            <person name="Sederoff R.R."/>
            <person name="Wang G."/>
            <person name="Qu G."/>
            <person name="Chen S."/>
        </authorList>
    </citation>
    <scope>NUCLEOTIDE SEQUENCE</scope>
    <source>
        <strain evidence="1">SC-2020</strain>
    </source>
</reference>
<name>A0AAD6MFN6_9ROSI</name>